<dbReference type="PANTHER" id="PTHR43725:SF53">
    <property type="entry name" value="UDP-ARABINOSE 4-EPIMERASE 1"/>
    <property type="match status" value="1"/>
</dbReference>
<proteinExistence type="inferred from homology"/>
<keyword evidence="5" id="KW-0119">Carbohydrate metabolism</keyword>
<evidence type="ECO:0000313" key="7">
    <source>
        <dbReference type="EMBL" id="SVB58195.1"/>
    </source>
</evidence>
<dbReference type="GO" id="GO:0033499">
    <property type="term" value="P:galactose catabolic process via UDP-galactose, Leloir pathway"/>
    <property type="evidence" value="ECO:0007669"/>
    <property type="project" value="TreeGrafter"/>
</dbReference>
<name>A0A382F674_9ZZZZ</name>
<evidence type="ECO:0000256" key="5">
    <source>
        <dbReference type="ARBA" id="ARBA00023277"/>
    </source>
</evidence>
<dbReference type="Gene3D" id="3.90.25.10">
    <property type="entry name" value="UDP-galactose 4-epimerase, domain 1"/>
    <property type="match status" value="1"/>
</dbReference>
<dbReference type="NCBIfam" id="TIGR01179">
    <property type="entry name" value="galE"/>
    <property type="match status" value="1"/>
</dbReference>
<dbReference type="InterPro" id="IPR001509">
    <property type="entry name" value="Epimerase_deHydtase"/>
</dbReference>
<comment type="similarity">
    <text evidence="2">Belongs to the NAD(P)-dependent epimerase/dehydratase family.</text>
</comment>
<dbReference type="PANTHER" id="PTHR43725">
    <property type="entry name" value="UDP-GLUCOSE 4-EPIMERASE"/>
    <property type="match status" value="1"/>
</dbReference>
<accession>A0A382F674</accession>
<feature type="non-terminal residue" evidence="7">
    <location>
        <position position="309"/>
    </location>
</feature>
<sequence>MKTDNKKILVTGGAGYVGSHVVKALRDAGKAPVVFDNLSTGLRENLLPGIPFILGDTLSTEHLKQAMSGVDSIIHMAAHKAAGESMTDPGKYASNNLTGTINLLNAAAEAKIKYFVFSSSAAVYGEPEYLPLDEAHPTKPLNFYGYTKLEIENLLGWYSKLKGMRFASLRYFNAAGYDIDGEINGLEREPNNLIPIVLETIMGKREEVVVFGSDYDTDDGSCIRDYIHVNDLAEAHLSALGYLESQNQDLVVNLGTSKGLSVLEVLRIAREVSGTEFKYTLGPRRAGDPAVVLAEASLAEKLLDWVPKH</sequence>
<reference evidence="7" key="1">
    <citation type="submission" date="2018-05" db="EMBL/GenBank/DDBJ databases">
        <authorList>
            <person name="Lanie J.A."/>
            <person name="Ng W.-L."/>
            <person name="Kazmierczak K.M."/>
            <person name="Andrzejewski T.M."/>
            <person name="Davidsen T.M."/>
            <person name="Wayne K.J."/>
            <person name="Tettelin H."/>
            <person name="Glass J.I."/>
            <person name="Rusch D."/>
            <person name="Podicherti R."/>
            <person name="Tsui H.-C.T."/>
            <person name="Winkler M.E."/>
        </authorList>
    </citation>
    <scope>NUCLEOTIDE SEQUENCE</scope>
</reference>
<evidence type="ECO:0000256" key="2">
    <source>
        <dbReference type="ARBA" id="ARBA00007637"/>
    </source>
</evidence>
<dbReference type="InterPro" id="IPR036291">
    <property type="entry name" value="NAD(P)-bd_dom_sf"/>
</dbReference>
<dbReference type="SUPFAM" id="SSF51735">
    <property type="entry name" value="NAD(P)-binding Rossmann-fold domains"/>
    <property type="match status" value="1"/>
</dbReference>
<comment type="cofactor">
    <cofactor evidence="1">
        <name>NAD(+)</name>
        <dbReference type="ChEBI" id="CHEBI:57540"/>
    </cofactor>
</comment>
<dbReference type="CDD" id="cd05247">
    <property type="entry name" value="UDP_G4E_1_SDR_e"/>
    <property type="match status" value="1"/>
</dbReference>
<dbReference type="Gene3D" id="3.40.50.720">
    <property type="entry name" value="NAD(P)-binding Rossmann-like Domain"/>
    <property type="match status" value="1"/>
</dbReference>
<gene>
    <name evidence="7" type="ORF">METZ01_LOCUS211049</name>
</gene>
<evidence type="ECO:0000256" key="4">
    <source>
        <dbReference type="ARBA" id="ARBA00023235"/>
    </source>
</evidence>
<evidence type="ECO:0000259" key="6">
    <source>
        <dbReference type="Pfam" id="PF01370"/>
    </source>
</evidence>
<dbReference type="InterPro" id="IPR005886">
    <property type="entry name" value="UDP_G4E"/>
</dbReference>
<dbReference type="AlphaFoldDB" id="A0A382F674"/>
<dbReference type="EMBL" id="UINC01048087">
    <property type="protein sequence ID" value="SVB58195.1"/>
    <property type="molecule type" value="Genomic_DNA"/>
</dbReference>
<dbReference type="GO" id="GO:0003978">
    <property type="term" value="F:UDP-glucose 4-epimerase activity"/>
    <property type="evidence" value="ECO:0007669"/>
    <property type="project" value="InterPro"/>
</dbReference>
<evidence type="ECO:0000256" key="3">
    <source>
        <dbReference type="ARBA" id="ARBA00023027"/>
    </source>
</evidence>
<evidence type="ECO:0000256" key="1">
    <source>
        <dbReference type="ARBA" id="ARBA00001911"/>
    </source>
</evidence>
<feature type="domain" description="NAD-dependent epimerase/dehydratase" evidence="6">
    <location>
        <begin position="8"/>
        <end position="255"/>
    </location>
</feature>
<keyword evidence="3" id="KW-0520">NAD</keyword>
<dbReference type="Pfam" id="PF01370">
    <property type="entry name" value="Epimerase"/>
    <property type="match status" value="1"/>
</dbReference>
<organism evidence="7">
    <name type="scientific">marine metagenome</name>
    <dbReference type="NCBI Taxonomy" id="408172"/>
    <lineage>
        <taxon>unclassified sequences</taxon>
        <taxon>metagenomes</taxon>
        <taxon>ecological metagenomes</taxon>
    </lineage>
</organism>
<protein>
    <recommendedName>
        <fullName evidence="6">NAD-dependent epimerase/dehydratase domain-containing protein</fullName>
    </recommendedName>
</protein>
<keyword evidence="4" id="KW-0413">Isomerase</keyword>